<protein>
    <submittedName>
        <fullName evidence="2">Uncharacterized protein</fullName>
    </submittedName>
</protein>
<evidence type="ECO:0000313" key="2">
    <source>
        <dbReference type="EMBL" id="KAF1833754.1"/>
    </source>
</evidence>
<evidence type="ECO:0000313" key="3">
    <source>
        <dbReference type="Proteomes" id="UP000800040"/>
    </source>
</evidence>
<feature type="compositionally biased region" description="Basic residues" evidence="1">
    <location>
        <begin position="73"/>
        <end position="82"/>
    </location>
</feature>
<dbReference type="AlphaFoldDB" id="A0A6A5KGZ8"/>
<feature type="compositionally biased region" description="Polar residues" evidence="1">
    <location>
        <begin position="18"/>
        <end position="57"/>
    </location>
</feature>
<evidence type="ECO:0000256" key="1">
    <source>
        <dbReference type="SAM" id="MobiDB-lite"/>
    </source>
</evidence>
<gene>
    <name evidence="2" type="ORF">BDW02DRAFT_598808</name>
</gene>
<accession>A0A6A5KGZ8</accession>
<feature type="region of interest" description="Disordered" evidence="1">
    <location>
        <begin position="18"/>
        <end position="85"/>
    </location>
</feature>
<dbReference type="Proteomes" id="UP000800040">
    <property type="component" value="Unassembled WGS sequence"/>
</dbReference>
<dbReference type="OrthoDB" id="3545916at2759"/>
<proteinExistence type="predicted"/>
<dbReference type="EMBL" id="ML975313">
    <property type="protein sequence ID" value="KAF1833754.1"/>
    <property type="molecule type" value="Genomic_DNA"/>
</dbReference>
<name>A0A6A5KGZ8_9PLEO</name>
<feature type="region of interest" description="Disordered" evidence="1">
    <location>
        <begin position="497"/>
        <end position="516"/>
    </location>
</feature>
<organism evidence="2 3">
    <name type="scientific">Decorospora gaudefroyi</name>
    <dbReference type="NCBI Taxonomy" id="184978"/>
    <lineage>
        <taxon>Eukaryota</taxon>
        <taxon>Fungi</taxon>
        <taxon>Dikarya</taxon>
        <taxon>Ascomycota</taxon>
        <taxon>Pezizomycotina</taxon>
        <taxon>Dothideomycetes</taxon>
        <taxon>Pleosporomycetidae</taxon>
        <taxon>Pleosporales</taxon>
        <taxon>Pleosporineae</taxon>
        <taxon>Pleosporaceae</taxon>
        <taxon>Decorospora</taxon>
    </lineage>
</organism>
<sequence length="516" mass="57649">MLGRTISAVSEIYIATTRSSESAPPTRYRQLQGNSSNESSSRARPQTNGAKMNSTGAQGRIGTNETTENTEKTHKHSHKVPKPHTTSKDIVATLRNEPDMRRQELKEQEIEHNELKIAYFELLKTNENQAEVIAERNAYIIKKQSYIKDMRDLVSIVVSNYLQPYAHQNGLNPVKWDRESILEVLGALSRDSAATNSYAANVSSLTEQVRMLQKEMLAKVDKVQVASDEQLAQEFRVIASLVKSLSRTIHIDDTKDIAEILGSVYLLNDVSRQHWTGRAKKKLVIEAWIWSALVHCVFCTPFKMFGSQCDVLSASWQSIYMTDHCHGWPTPTSLCEAWRYITVESMLELVDRDVITHGKEKEKPKKLEPGVLATRTSTVATIGSPLTKISTAVVSIAEVQNIVDKAFAFALQMSLQRVRLQITYPKVGDKFNADTMKLMPDADGEDLDDGTVAFIVNPGLTKWGDTHGKNLDHRYDIVPALVKAETVPQEKTGEVIKRGQGGVPVSNADCRGESRR</sequence>
<reference evidence="2" key="1">
    <citation type="submission" date="2020-01" db="EMBL/GenBank/DDBJ databases">
        <authorList>
            <consortium name="DOE Joint Genome Institute"/>
            <person name="Haridas S."/>
            <person name="Albert R."/>
            <person name="Binder M."/>
            <person name="Bloem J."/>
            <person name="Labutti K."/>
            <person name="Salamov A."/>
            <person name="Andreopoulos B."/>
            <person name="Baker S.E."/>
            <person name="Barry K."/>
            <person name="Bills G."/>
            <person name="Bluhm B.H."/>
            <person name="Cannon C."/>
            <person name="Castanera R."/>
            <person name="Culley D.E."/>
            <person name="Daum C."/>
            <person name="Ezra D."/>
            <person name="Gonzalez J.B."/>
            <person name="Henrissat B."/>
            <person name="Kuo A."/>
            <person name="Liang C."/>
            <person name="Lipzen A."/>
            <person name="Lutzoni F."/>
            <person name="Magnuson J."/>
            <person name="Mondo S."/>
            <person name="Nolan M."/>
            <person name="Ohm R."/>
            <person name="Pangilinan J."/>
            <person name="Park H.-J."/>
            <person name="Ramirez L."/>
            <person name="Alfaro M."/>
            <person name="Sun H."/>
            <person name="Tritt A."/>
            <person name="Yoshinaga Y."/>
            <person name="Zwiers L.-H."/>
            <person name="Turgeon B.G."/>
            <person name="Goodwin S.B."/>
            <person name="Spatafora J.W."/>
            <person name="Crous P.W."/>
            <person name="Grigoriev I.V."/>
        </authorList>
    </citation>
    <scope>NUCLEOTIDE SEQUENCE</scope>
    <source>
        <strain evidence="2">P77</strain>
    </source>
</reference>
<keyword evidence="3" id="KW-1185">Reference proteome</keyword>